<dbReference type="Proteomes" id="UP000013782">
    <property type="component" value="Unassembled WGS sequence"/>
</dbReference>
<comment type="caution">
    <text evidence="5">The sequence shown here is derived from an EMBL/GenBank/DDBJ whole genome shotgun (WGS) entry which is preliminary data.</text>
</comment>
<feature type="domain" description="YobI-like P-loop NTPase" evidence="4">
    <location>
        <begin position="41"/>
        <end position="438"/>
    </location>
</feature>
<dbReference type="HOGENOM" id="CLU_005044_0_0_9"/>
<accession>R2SFP5</accession>
<evidence type="ECO:0000259" key="4">
    <source>
        <dbReference type="Pfam" id="PF20693"/>
    </source>
</evidence>
<keyword evidence="1" id="KW-0175">Coiled coil</keyword>
<feature type="transmembrane region" description="Helical" evidence="3">
    <location>
        <begin position="197"/>
        <end position="215"/>
    </location>
</feature>
<feature type="coiled-coil region" evidence="1">
    <location>
        <begin position="438"/>
        <end position="468"/>
    </location>
</feature>
<feature type="region of interest" description="Disordered" evidence="2">
    <location>
        <begin position="1"/>
        <end position="21"/>
    </location>
</feature>
<dbReference type="EMBL" id="AJAQ01000015">
    <property type="protein sequence ID" value="EOH94190.1"/>
    <property type="molecule type" value="Genomic_DNA"/>
</dbReference>
<keyword evidence="6" id="KW-1185">Reference proteome</keyword>
<sequence>MGKETSALSNENNRTDEINVDKKFQKLTPEKDLGGKGLSGYKEALDYAFSDADIRNIALTGVYGSGKSSILESYKKKSELKYIHISLAHFDNLEAKKDEEKNNIEKFNEKTLEGKILNQLLHQIDSRDIPQTIFRTKKNVKKKSVGLFSAIVLVVIISILYVLNVEPWMIYIKELFSWLFGWLFSVFKLLPRPNKRIVDSIVVTTLIFSLGYLIYKVALIQLNRKIFKGFSFKSSGVQSDIEIFSESDASYFDKYLDDVLYLFCQSGADIIVFEDIDRFENGIIFEKLKELNTLVNNKIVSRNVGVWGTDNNKHNQMKFLYLLKDDLFTSKDRAKFFDFIIPIVPVVTSTNSYEKLKELLESSGIYEKFDRNFLQKISLYIDDMRLMKNIYNEFLIYSKRIDLEKLKLSNEELLSILTYKNIFPDDFSCLLYNKGFVYALFKNKIKLIKEKEDELEEHIATLKGKIESGEYEYLSSLDELIYLYLPYTIRVNGVVASDYPSIEKFMETMRNPESTLQYMFQMNSWSSITFTEIQNSLKKNSDFQKRKKVLENRKNKEEIKEAIAEAKAEKDLIKNSKLKDILSVESIEDIANTDYQSLKRSEYFDLIVFLLRNGYINEGYTDYITYFYENSLRLADKNFLRSITDEKKLYWEYPLTKSDNVKEEIIDRMIRSDFLKVESLNFNLFEFLLLKSTNPNVDSYLSAYFQMIRSEKKVDFIMQAFLSFTDEGQNNLVLAIYDNSYSLFKTIFLNEQFSDAELSKLASKMLLSLNYDQLLEIDIHDEFFLEFLDNSSQIIFEINRIIDEDIIENLSNLGPCFISVDFSRINEDFSKLIFENNFYALNYDNILTILTHFYDVTDEWEIKHRNYTIISNLEDKTLLNYVNGNKIGEYVSAYLLFSEGEIDDEISQVYEIIKNDKLSHDKTGEYIRCLKTKDLNLQEITYLRAQLEAIKYQKAKANEKNIITCFLKIEEEYDNNTNESKELENLDKLLDFIIDGSAEYSFDKDKAGEEFKNEELDDFLNWIVTKNEIPDERYNDIISKIDIVFSEFAFENIESSKIELLLDNHKIEFSETSLQTFREHYSEYNVRYILNNIDNYMDYVDIEENYDYDEMYEVLVQSDNLSIEKQKDLVDCFDSNDGISIQHISLKKELTAYILSTHFNYNDLEYICEVYDTQTNIIRIEIYKLVMEYFMNILEEDIKLSKELLKKLIQDMDVNLEDRRLIMSRNIEKIELEKLPELFSDLKLDELNTIFDGKNPSFTRDEVYKNILTYLKKKGVISSFSETNDMYRVYNKRKRTLIFDYLD</sequence>
<name>R2SFP5_9ENTE</name>
<evidence type="ECO:0000256" key="3">
    <source>
        <dbReference type="SAM" id="Phobius"/>
    </source>
</evidence>
<dbReference type="InterPro" id="IPR048428">
    <property type="entry name" value="YobI-NTPase"/>
</dbReference>
<keyword evidence="3" id="KW-1133">Transmembrane helix</keyword>
<evidence type="ECO:0000256" key="2">
    <source>
        <dbReference type="SAM" id="MobiDB-lite"/>
    </source>
</evidence>
<gene>
    <name evidence="5" type="ORF">UAU_01925</name>
</gene>
<feature type="compositionally biased region" description="Polar residues" evidence="2">
    <location>
        <begin position="1"/>
        <end position="12"/>
    </location>
</feature>
<dbReference type="OrthoDB" id="1701659at2"/>
<dbReference type="eggNOG" id="COG5290">
    <property type="taxonomic scope" value="Bacteria"/>
</dbReference>
<feature type="transmembrane region" description="Helical" evidence="3">
    <location>
        <begin position="145"/>
        <end position="163"/>
    </location>
</feature>
<dbReference type="InterPro" id="IPR027417">
    <property type="entry name" value="P-loop_NTPase"/>
</dbReference>
<dbReference type="SUPFAM" id="SSF52540">
    <property type="entry name" value="P-loop containing nucleoside triphosphate hydrolases"/>
    <property type="match status" value="1"/>
</dbReference>
<evidence type="ECO:0000313" key="5">
    <source>
        <dbReference type="EMBL" id="EOH94190.1"/>
    </source>
</evidence>
<dbReference type="STRING" id="160454.RV10_GL004741"/>
<keyword evidence="3" id="KW-0472">Membrane</keyword>
<keyword evidence="3" id="KW-0812">Transmembrane</keyword>
<feature type="transmembrane region" description="Helical" evidence="3">
    <location>
        <begin position="169"/>
        <end position="190"/>
    </location>
</feature>
<dbReference type="Gene3D" id="3.40.50.300">
    <property type="entry name" value="P-loop containing nucleotide triphosphate hydrolases"/>
    <property type="match status" value="1"/>
</dbReference>
<evidence type="ECO:0000256" key="1">
    <source>
        <dbReference type="SAM" id="Coils"/>
    </source>
</evidence>
<dbReference type="Pfam" id="PF20693">
    <property type="entry name" value="YobI-ATPase"/>
    <property type="match status" value="1"/>
</dbReference>
<evidence type="ECO:0000313" key="6">
    <source>
        <dbReference type="Proteomes" id="UP000013782"/>
    </source>
</evidence>
<dbReference type="PATRIC" id="fig|1158607.3.peg.1893"/>
<organism evidence="5 6">
    <name type="scientific">Enterococcus pallens ATCC BAA-351</name>
    <dbReference type="NCBI Taxonomy" id="1158607"/>
    <lineage>
        <taxon>Bacteria</taxon>
        <taxon>Bacillati</taxon>
        <taxon>Bacillota</taxon>
        <taxon>Bacilli</taxon>
        <taxon>Lactobacillales</taxon>
        <taxon>Enterococcaceae</taxon>
        <taxon>Enterococcus</taxon>
    </lineage>
</organism>
<dbReference type="RefSeq" id="WP_010756919.1">
    <property type="nucleotide sequence ID" value="NZ_ASWD01000001.1"/>
</dbReference>
<protein>
    <recommendedName>
        <fullName evidence="4">YobI-like P-loop NTPase domain-containing protein</fullName>
    </recommendedName>
</protein>
<proteinExistence type="predicted"/>
<reference evidence="5 6" key="1">
    <citation type="submission" date="2013-02" db="EMBL/GenBank/DDBJ databases">
        <title>The Genome Sequence of Enterococcus pallens BAA-351.</title>
        <authorList>
            <consortium name="The Broad Institute Genome Sequencing Platform"/>
            <consortium name="The Broad Institute Genome Sequencing Center for Infectious Disease"/>
            <person name="Earl A.M."/>
            <person name="Gilmore M.S."/>
            <person name="Lebreton F."/>
            <person name="Walker B."/>
            <person name="Young S.K."/>
            <person name="Zeng Q."/>
            <person name="Gargeya S."/>
            <person name="Fitzgerald M."/>
            <person name="Haas B."/>
            <person name="Abouelleil A."/>
            <person name="Alvarado L."/>
            <person name="Arachchi H.M."/>
            <person name="Berlin A.M."/>
            <person name="Chapman S.B."/>
            <person name="Dewar J."/>
            <person name="Goldberg J."/>
            <person name="Griggs A."/>
            <person name="Gujja S."/>
            <person name="Hansen M."/>
            <person name="Howarth C."/>
            <person name="Imamovic A."/>
            <person name="Larimer J."/>
            <person name="McCowan C."/>
            <person name="Murphy C."/>
            <person name="Neiman D."/>
            <person name="Pearson M."/>
            <person name="Priest M."/>
            <person name="Roberts A."/>
            <person name="Saif S."/>
            <person name="Shea T."/>
            <person name="Sisk P."/>
            <person name="Sykes S."/>
            <person name="Wortman J."/>
            <person name="Nusbaum C."/>
            <person name="Birren B."/>
        </authorList>
    </citation>
    <scope>NUCLEOTIDE SEQUENCE [LARGE SCALE GENOMIC DNA]</scope>
    <source>
        <strain evidence="5 6">ATCC BAA-351</strain>
    </source>
</reference>
<feature type="coiled-coil region" evidence="1">
    <location>
        <begin position="533"/>
        <end position="579"/>
    </location>
</feature>